<dbReference type="Pfam" id="PF01839">
    <property type="entry name" value="FG-GAP"/>
    <property type="match status" value="2"/>
</dbReference>
<dbReference type="Gene3D" id="2.130.10.130">
    <property type="entry name" value="Integrin alpha, N-terminal"/>
    <property type="match status" value="2"/>
</dbReference>
<sequence length="252" mass="25507">AVGDVNGDGTDDILLGTWEGDGPANDRSRGGEAYVIFGSPALSGVIDLAAGGADFTIYGERASDRLGYSVASGDFNADGTADILVTAPWAYGPDPPRFAGEAYVVFGSSGLSGVIDIASSQQDFTIYGIDSGDYVAGAAAGDLNGDGVDDILVVAWGGDGPLNARPTAGDAYAIFGPIAQGEVVDLALGEEDVTIYGVDSDDKLGEYVYLLTVGDFNGDGVDDILVGTPAADGPGNSRNLAGEAYVIFGRPT</sequence>
<feature type="region of interest" description="Disordered" evidence="5">
    <location>
        <begin position="1"/>
        <end position="26"/>
    </location>
</feature>
<evidence type="ECO:0000313" key="6">
    <source>
        <dbReference type="EMBL" id="GAG41531.1"/>
    </source>
</evidence>
<comment type="caution">
    <text evidence="6">The sequence shown here is derived from an EMBL/GenBank/DDBJ whole genome shotgun (WGS) entry which is preliminary data.</text>
</comment>
<keyword evidence="3" id="KW-0378">Hydrolase</keyword>
<dbReference type="InterPro" id="IPR028994">
    <property type="entry name" value="Integrin_alpha_N"/>
</dbReference>
<feature type="non-terminal residue" evidence="6">
    <location>
        <position position="252"/>
    </location>
</feature>
<keyword evidence="4" id="KW-0325">Glycoprotein</keyword>
<name>X0YYE5_9ZZZZ</name>
<dbReference type="GO" id="GO:0008305">
    <property type="term" value="C:integrin complex"/>
    <property type="evidence" value="ECO:0007669"/>
    <property type="project" value="InterPro"/>
</dbReference>
<dbReference type="SMART" id="SM00191">
    <property type="entry name" value="Int_alpha"/>
    <property type="match status" value="2"/>
</dbReference>
<proteinExistence type="predicted"/>
<organism evidence="6">
    <name type="scientific">marine sediment metagenome</name>
    <dbReference type="NCBI Taxonomy" id="412755"/>
    <lineage>
        <taxon>unclassified sequences</taxon>
        <taxon>metagenomes</taxon>
        <taxon>ecological metagenomes</taxon>
    </lineage>
</organism>
<dbReference type="GO" id="GO:0007155">
    <property type="term" value="P:cell adhesion"/>
    <property type="evidence" value="ECO:0007669"/>
    <property type="project" value="InterPro"/>
</dbReference>
<keyword evidence="2" id="KW-0677">Repeat</keyword>
<dbReference type="GO" id="GO:0016787">
    <property type="term" value="F:hydrolase activity"/>
    <property type="evidence" value="ECO:0007669"/>
    <property type="project" value="UniProtKB-KW"/>
</dbReference>
<dbReference type="InterPro" id="IPR013519">
    <property type="entry name" value="Int_alpha_beta-p"/>
</dbReference>
<gene>
    <name evidence="6" type="ORF">S01H1_64354</name>
</gene>
<keyword evidence="1" id="KW-0732">Signal</keyword>
<accession>X0YYE5</accession>
<dbReference type="InterPro" id="IPR013517">
    <property type="entry name" value="FG-GAP"/>
</dbReference>
<dbReference type="PRINTS" id="PR01185">
    <property type="entry name" value="INTEGRINA"/>
</dbReference>
<dbReference type="PANTHER" id="PTHR23221">
    <property type="entry name" value="GLYCOSYLPHOSPHATIDYLINOSITOL PHOSPHOLIPASE D"/>
    <property type="match status" value="1"/>
</dbReference>
<feature type="non-terminal residue" evidence="6">
    <location>
        <position position="1"/>
    </location>
</feature>
<evidence type="ECO:0000256" key="5">
    <source>
        <dbReference type="SAM" id="MobiDB-lite"/>
    </source>
</evidence>
<dbReference type="SUPFAM" id="SSF69318">
    <property type="entry name" value="Integrin alpha N-terminal domain"/>
    <property type="match status" value="1"/>
</dbReference>
<dbReference type="AlphaFoldDB" id="X0YYE5"/>
<reference evidence="6" key="1">
    <citation type="journal article" date="2014" name="Front. Microbiol.">
        <title>High frequency of phylogenetically diverse reductive dehalogenase-homologous genes in deep subseafloor sedimentary metagenomes.</title>
        <authorList>
            <person name="Kawai M."/>
            <person name="Futagami T."/>
            <person name="Toyoda A."/>
            <person name="Takaki Y."/>
            <person name="Nishi S."/>
            <person name="Hori S."/>
            <person name="Arai W."/>
            <person name="Tsubouchi T."/>
            <person name="Morono Y."/>
            <person name="Uchiyama I."/>
            <person name="Ito T."/>
            <person name="Fujiyama A."/>
            <person name="Inagaki F."/>
            <person name="Takami H."/>
        </authorList>
    </citation>
    <scope>NUCLEOTIDE SEQUENCE</scope>
    <source>
        <strain evidence="6">Expedition CK06-06</strain>
    </source>
</reference>
<dbReference type="PROSITE" id="PS51470">
    <property type="entry name" value="FG_GAP"/>
    <property type="match status" value="1"/>
</dbReference>
<protein>
    <submittedName>
        <fullName evidence="6">Uncharacterized protein</fullName>
    </submittedName>
</protein>
<evidence type="ECO:0000256" key="3">
    <source>
        <dbReference type="ARBA" id="ARBA00022801"/>
    </source>
</evidence>
<evidence type="ECO:0000256" key="2">
    <source>
        <dbReference type="ARBA" id="ARBA00022737"/>
    </source>
</evidence>
<dbReference type="EMBL" id="BARS01042411">
    <property type="protein sequence ID" value="GAG41531.1"/>
    <property type="molecule type" value="Genomic_DNA"/>
</dbReference>
<dbReference type="PANTHER" id="PTHR23221:SF7">
    <property type="entry name" value="PHOSPHATIDYLINOSITOL-GLYCAN-SPECIFIC PHOSPHOLIPASE D"/>
    <property type="match status" value="1"/>
</dbReference>
<evidence type="ECO:0000256" key="1">
    <source>
        <dbReference type="ARBA" id="ARBA00022729"/>
    </source>
</evidence>
<dbReference type="InterPro" id="IPR000413">
    <property type="entry name" value="Integrin_alpha"/>
</dbReference>
<evidence type="ECO:0000256" key="4">
    <source>
        <dbReference type="ARBA" id="ARBA00023180"/>
    </source>
</evidence>